<proteinExistence type="predicted"/>
<dbReference type="RefSeq" id="WP_139280935.1">
    <property type="nucleotide sequence ID" value="NZ_FRAA01000002.1"/>
</dbReference>
<protein>
    <recommendedName>
        <fullName evidence="4">Por secretion system C-terminal sorting domain-containing protein</fullName>
    </recommendedName>
</protein>
<evidence type="ECO:0000256" key="1">
    <source>
        <dbReference type="SAM" id="SignalP"/>
    </source>
</evidence>
<evidence type="ECO:0008006" key="4">
    <source>
        <dbReference type="Google" id="ProtNLM"/>
    </source>
</evidence>
<evidence type="ECO:0000313" key="3">
    <source>
        <dbReference type="Proteomes" id="UP000184474"/>
    </source>
</evidence>
<evidence type="ECO:0000313" key="2">
    <source>
        <dbReference type="EMBL" id="SHJ92850.1"/>
    </source>
</evidence>
<reference evidence="3" key="1">
    <citation type="submission" date="2016-11" db="EMBL/GenBank/DDBJ databases">
        <authorList>
            <person name="Varghese N."/>
            <person name="Submissions S."/>
        </authorList>
    </citation>
    <scope>NUCLEOTIDE SEQUENCE [LARGE SCALE GENOMIC DNA]</scope>
    <source>
        <strain evidence="3">DSM 26134</strain>
    </source>
</reference>
<gene>
    <name evidence="2" type="ORF">SAMN04488028_102181</name>
</gene>
<dbReference type="AlphaFoldDB" id="A0A1M6NAT1"/>
<sequence length="118" mass="12942">MKTTIKTIAIAGLVAMSTLSFAGNKGEKSEKEVKVSPELDVRIVELNESSVAVTFAKLEGESVKVKIFDAYGVLMHTEKQSEGKAFLKRFDVSALPAGDYTYMVANEMYTVKKVITKD</sequence>
<dbReference type="Proteomes" id="UP000184474">
    <property type="component" value="Unassembled WGS sequence"/>
</dbReference>
<accession>A0A1M6NAT1</accession>
<name>A0A1M6NAT1_REIAG</name>
<dbReference type="STRING" id="156994.SAMN04488028_102181"/>
<keyword evidence="1" id="KW-0732">Signal</keyword>
<dbReference type="EMBL" id="FRAA01000002">
    <property type="protein sequence ID" value="SHJ92850.1"/>
    <property type="molecule type" value="Genomic_DNA"/>
</dbReference>
<feature type="signal peptide" evidence="1">
    <location>
        <begin position="1"/>
        <end position="22"/>
    </location>
</feature>
<feature type="chain" id="PRO_5013133337" description="Por secretion system C-terminal sorting domain-containing protein" evidence="1">
    <location>
        <begin position="23"/>
        <end position="118"/>
    </location>
</feature>
<keyword evidence="3" id="KW-1185">Reference proteome</keyword>
<organism evidence="2 3">
    <name type="scientific">Reichenbachiella agariperforans</name>
    <dbReference type="NCBI Taxonomy" id="156994"/>
    <lineage>
        <taxon>Bacteria</taxon>
        <taxon>Pseudomonadati</taxon>
        <taxon>Bacteroidota</taxon>
        <taxon>Cytophagia</taxon>
        <taxon>Cytophagales</taxon>
        <taxon>Reichenbachiellaceae</taxon>
        <taxon>Reichenbachiella</taxon>
    </lineage>
</organism>